<sequence>MTHISVSTRLSELGKCFRGCIAIVLVLTGCTTTQKVKQKVTLGVPEENMVLEQGNENQAHPNGWIYDFDDHGYINLPIREVELPSSSPIDSLELANTDNLTIEKKETIDEVPISPVAQKIVENYNNSENKEPNGHCLAVSKNRFEQAYREVHGHSVYQDLPKYMGTDEYTPKQVYNLLYVSASDTKKGWRSLPEEYRGKGNAGALVYAGMGTLVDTEGVWAGALRPGALMQVRRFQEDYEKVVKGADVKKLDPYGHSFVFIAYVRNEKNEIEGLKIADQGFQSYRPLVPRDYEVWWGVNLDI</sequence>
<dbReference type="Proteomes" id="UP001059209">
    <property type="component" value="Chromosome"/>
</dbReference>
<keyword evidence="2" id="KW-1185">Reference proteome</keyword>
<gene>
    <name evidence="1" type="ORF">NYZ99_10055</name>
</gene>
<evidence type="ECO:0000313" key="1">
    <source>
        <dbReference type="EMBL" id="UWX56492.1"/>
    </source>
</evidence>
<name>A0ABY5YDV0_9FLAO</name>
<dbReference type="RefSeq" id="WP_260575127.1">
    <property type="nucleotide sequence ID" value="NZ_CP104205.1"/>
</dbReference>
<reference evidence="1" key="1">
    <citation type="submission" date="2022-09" db="EMBL/GenBank/DDBJ databases">
        <title>Maribacter litopenaei sp. nov., isolated from the intestinal tract of the Pacific White Shrimp, Litopenaeus vannamei.</title>
        <authorList>
            <person name="Kim S.Y."/>
            <person name="Hwang C.Y."/>
        </authorList>
    </citation>
    <scope>NUCLEOTIDE SEQUENCE</scope>
    <source>
        <strain evidence="1">HL-LV01</strain>
    </source>
</reference>
<evidence type="ECO:0000313" key="2">
    <source>
        <dbReference type="Proteomes" id="UP001059209"/>
    </source>
</evidence>
<proteinExistence type="predicted"/>
<organism evidence="1 2">
    <name type="scientific">Maribacter litopenaei</name>
    <dbReference type="NCBI Taxonomy" id="2976127"/>
    <lineage>
        <taxon>Bacteria</taxon>
        <taxon>Pseudomonadati</taxon>
        <taxon>Bacteroidota</taxon>
        <taxon>Flavobacteriia</taxon>
        <taxon>Flavobacteriales</taxon>
        <taxon>Flavobacteriaceae</taxon>
        <taxon>Maribacter</taxon>
    </lineage>
</organism>
<protein>
    <submittedName>
        <fullName evidence="1">Uncharacterized protein</fullName>
    </submittedName>
</protein>
<dbReference type="EMBL" id="CP104205">
    <property type="protein sequence ID" value="UWX56492.1"/>
    <property type="molecule type" value="Genomic_DNA"/>
</dbReference>
<accession>A0ABY5YDV0</accession>